<comment type="catalytic activity">
    <reaction evidence="12">
        <text>L-tyrosyl-[protein] + ATP = O-(5'-adenylyl)-L-tyrosyl-[protein] + diphosphate</text>
        <dbReference type="Rhea" id="RHEA:54288"/>
        <dbReference type="Rhea" id="RHEA-COMP:10136"/>
        <dbReference type="Rhea" id="RHEA-COMP:13846"/>
        <dbReference type="ChEBI" id="CHEBI:30616"/>
        <dbReference type="ChEBI" id="CHEBI:33019"/>
        <dbReference type="ChEBI" id="CHEBI:46858"/>
        <dbReference type="ChEBI" id="CHEBI:83624"/>
        <dbReference type="EC" id="2.7.7.108"/>
    </reaction>
</comment>
<dbReference type="Gene3D" id="3.30.460.10">
    <property type="entry name" value="Beta Polymerase, domain 2"/>
    <property type="match status" value="1"/>
</dbReference>
<evidence type="ECO:0000256" key="12">
    <source>
        <dbReference type="ARBA" id="ARBA00048696"/>
    </source>
</evidence>
<evidence type="ECO:0000313" key="14">
    <source>
        <dbReference type="EMBL" id="HEW63757.1"/>
    </source>
</evidence>
<evidence type="ECO:0000256" key="6">
    <source>
        <dbReference type="ARBA" id="ARBA00022741"/>
    </source>
</evidence>
<evidence type="ECO:0000256" key="3">
    <source>
        <dbReference type="ARBA" id="ARBA00022679"/>
    </source>
</evidence>
<dbReference type="InterPro" id="IPR052038">
    <property type="entry name" value="Type-VII_TA_antitoxin"/>
</dbReference>
<evidence type="ECO:0000313" key="16">
    <source>
        <dbReference type="Proteomes" id="UP000237153"/>
    </source>
</evidence>
<dbReference type="EMBL" id="PNIM01000014">
    <property type="protein sequence ID" value="PMB75456.1"/>
    <property type="molecule type" value="Genomic_DNA"/>
</dbReference>
<comment type="similarity">
    <text evidence="10">Belongs to the MntA antitoxin family.</text>
</comment>
<keyword evidence="7" id="KW-0067">ATP-binding</keyword>
<keyword evidence="2" id="KW-1277">Toxin-antitoxin system</keyword>
<evidence type="ECO:0000256" key="4">
    <source>
        <dbReference type="ARBA" id="ARBA00022695"/>
    </source>
</evidence>
<dbReference type="PANTHER" id="PTHR33571:SF14">
    <property type="entry name" value="PROTEIN ADENYLYLTRANSFERASE MJ0435-RELATED"/>
    <property type="match status" value="1"/>
</dbReference>
<keyword evidence="3" id="KW-0808">Transferase</keyword>
<feature type="domain" description="Polymerase nucleotidyl transferase" evidence="13">
    <location>
        <begin position="33"/>
        <end position="95"/>
    </location>
</feature>
<evidence type="ECO:0000256" key="11">
    <source>
        <dbReference type="ARBA" id="ARBA00047518"/>
    </source>
</evidence>
<keyword evidence="5" id="KW-0479">Metal-binding</keyword>
<evidence type="ECO:0000256" key="10">
    <source>
        <dbReference type="ARBA" id="ARBA00038276"/>
    </source>
</evidence>
<keyword evidence="6" id="KW-0547">Nucleotide-binding</keyword>
<sequence>MVREKVSKNYDEFYFEYDEKELKILNEKRKKARNIMGILESKNIRSFLHGSVARGDVHSKSDVDIVILQDIPSYVIELTLESFGILPVLKRIVQATPSNSPKAYLILDPEEEVVVSFPLTKLMKREVEFYSFGGIIDYGQLMKNVRVPGVNKKLELIKPIEEGYTKSSIIGREEEIASLLKISIDTILERERVLIRRDEKGRTGVYLNIELYPEDPIEDAVLKASEKNPALKKVLRERGKY</sequence>
<keyword evidence="4" id="KW-0548">Nucleotidyltransferase</keyword>
<evidence type="ECO:0000256" key="1">
    <source>
        <dbReference type="ARBA" id="ARBA00001946"/>
    </source>
</evidence>
<name>A0A2J6N2J9_9CREN</name>
<dbReference type="InterPro" id="IPR043519">
    <property type="entry name" value="NT_sf"/>
</dbReference>
<gene>
    <name evidence="15" type="ORF">C0188_02980</name>
    <name evidence="14" type="ORF">ENO39_01675</name>
</gene>
<accession>A0A2J6N2J9</accession>
<dbReference type="InterPro" id="IPR002934">
    <property type="entry name" value="Polymerase_NTP_transf_dom"/>
</dbReference>
<dbReference type="RefSeq" id="WP_272985047.1">
    <property type="nucleotide sequence ID" value="NZ_DSFH01000028.1"/>
</dbReference>
<comment type="cofactor">
    <cofactor evidence="1">
        <name>Mg(2+)</name>
        <dbReference type="ChEBI" id="CHEBI:18420"/>
    </cofactor>
</comment>
<evidence type="ECO:0000256" key="7">
    <source>
        <dbReference type="ARBA" id="ARBA00022840"/>
    </source>
</evidence>
<reference evidence="14" key="2">
    <citation type="journal article" date="2020" name="mSystems">
        <title>Genome- and Community-Level Interaction Insights into Carbon Utilization and Element Cycling Functions of Hydrothermarchaeota in Hydrothermal Sediment.</title>
        <authorList>
            <person name="Zhou Z."/>
            <person name="Liu Y."/>
            <person name="Xu W."/>
            <person name="Pan J."/>
            <person name="Luo Z.H."/>
            <person name="Li M."/>
        </authorList>
    </citation>
    <scope>NUCLEOTIDE SEQUENCE [LARGE SCALE GENOMIC DNA]</scope>
    <source>
        <strain evidence="14">SpSt-1261</strain>
    </source>
</reference>
<dbReference type="GO" id="GO:0046872">
    <property type="term" value="F:metal ion binding"/>
    <property type="evidence" value="ECO:0007669"/>
    <property type="project" value="UniProtKB-KW"/>
</dbReference>
<dbReference type="Proteomes" id="UP000886076">
    <property type="component" value="Unassembled WGS sequence"/>
</dbReference>
<evidence type="ECO:0000256" key="2">
    <source>
        <dbReference type="ARBA" id="ARBA00022649"/>
    </source>
</evidence>
<evidence type="ECO:0000256" key="9">
    <source>
        <dbReference type="ARBA" id="ARBA00034531"/>
    </source>
</evidence>
<dbReference type="AlphaFoldDB" id="A0A2J6N2J9"/>
<dbReference type="GO" id="GO:0005524">
    <property type="term" value="F:ATP binding"/>
    <property type="evidence" value="ECO:0007669"/>
    <property type="project" value="UniProtKB-KW"/>
</dbReference>
<dbReference type="Proteomes" id="UP000237153">
    <property type="component" value="Unassembled WGS sequence"/>
</dbReference>
<reference evidence="15 16" key="1">
    <citation type="submission" date="2018-01" db="EMBL/GenBank/DDBJ databases">
        <title>Metagenomic assembled genomes from two thermal pools in the Uzon Caldera, Kamchatka, Russia.</title>
        <authorList>
            <person name="Wilkins L."/>
            <person name="Ettinger C."/>
        </authorList>
    </citation>
    <scope>NUCLEOTIDE SEQUENCE [LARGE SCALE GENOMIC DNA]</scope>
    <source>
        <strain evidence="15">ZAV-06</strain>
    </source>
</reference>
<keyword evidence="8" id="KW-0460">Magnesium</keyword>
<comment type="catalytic activity">
    <reaction evidence="11">
        <text>O-(5'-adenylyl)-L-tyrosyl-[protein] + ATP = O-[5'-(adenylyl-(5'-&gt;3')-adenylyl)]-L-tyrosyl-[protein] + diphosphate</text>
        <dbReference type="Rhea" id="RHEA:66528"/>
        <dbReference type="Rhea" id="RHEA-COMP:13846"/>
        <dbReference type="Rhea" id="RHEA-COMP:17046"/>
        <dbReference type="ChEBI" id="CHEBI:30616"/>
        <dbReference type="ChEBI" id="CHEBI:33019"/>
        <dbReference type="ChEBI" id="CHEBI:83624"/>
        <dbReference type="ChEBI" id="CHEBI:167160"/>
    </reaction>
</comment>
<evidence type="ECO:0000256" key="8">
    <source>
        <dbReference type="ARBA" id="ARBA00022842"/>
    </source>
</evidence>
<dbReference type="InterPro" id="IPR009185">
    <property type="entry name" value="Nucleotidl_trans"/>
</dbReference>
<evidence type="ECO:0000313" key="15">
    <source>
        <dbReference type="EMBL" id="PMB75456.1"/>
    </source>
</evidence>
<evidence type="ECO:0000259" key="13">
    <source>
        <dbReference type="Pfam" id="PF01909"/>
    </source>
</evidence>
<dbReference type="SUPFAM" id="SSF81301">
    <property type="entry name" value="Nucleotidyltransferase"/>
    <property type="match status" value="1"/>
</dbReference>
<dbReference type="PANTHER" id="PTHR33571">
    <property type="entry name" value="SSL8005 PROTEIN"/>
    <property type="match status" value="1"/>
</dbReference>
<proteinExistence type="inferred from homology"/>
<dbReference type="EC" id="2.7.7.108" evidence="9"/>
<dbReference type="Pfam" id="PF01909">
    <property type="entry name" value="NTP_transf_2"/>
    <property type="match status" value="1"/>
</dbReference>
<dbReference type="PIRSF" id="PIRSF005928">
    <property type="entry name" value="Nucleotidltrnsf"/>
    <property type="match status" value="1"/>
</dbReference>
<comment type="caution">
    <text evidence="15">The sequence shown here is derived from an EMBL/GenBank/DDBJ whole genome shotgun (WGS) entry which is preliminary data.</text>
</comment>
<dbReference type="GO" id="GO:0070733">
    <property type="term" value="F:AMPylase activity"/>
    <property type="evidence" value="ECO:0007669"/>
    <property type="project" value="UniProtKB-EC"/>
</dbReference>
<protein>
    <recommendedName>
        <fullName evidence="9">protein adenylyltransferase</fullName>
        <ecNumber evidence="9">2.7.7.108</ecNumber>
    </recommendedName>
</protein>
<evidence type="ECO:0000256" key="5">
    <source>
        <dbReference type="ARBA" id="ARBA00022723"/>
    </source>
</evidence>
<organism evidence="15 16">
    <name type="scientific">Fervidicoccus fontis</name>
    <dbReference type="NCBI Taxonomy" id="683846"/>
    <lineage>
        <taxon>Archaea</taxon>
        <taxon>Thermoproteota</taxon>
        <taxon>Thermoprotei</taxon>
        <taxon>Fervidicoccales</taxon>
        <taxon>Fervidicoccaceae</taxon>
        <taxon>Fervidicoccus</taxon>
    </lineage>
</organism>
<dbReference type="EMBL" id="DSFH01000028">
    <property type="protein sequence ID" value="HEW63757.1"/>
    <property type="molecule type" value="Genomic_DNA"/>
</dbReference>